<dbReference type="Proteomes" id="UP001519342">
    <property type="component" value="Unassembled WGS sequence"/>
</dbReference>
<evidence type="ECO:0000256" key="3">
    <source>
        <dbReference type="ARBA" id="ARBA00012897"/>
    </source>
</evidence>
<evidence type="ECO:0000313" key="7">
    <source>
        <dbReference type="EMBL" id="MBP1926776.1"/>
    </source>
</evidence>
<dbReference type="Gene3D" id="3.40.50.720">
    <property type="entry name" value="NAD(P)-binding Rossmann-like Domain"/>
    <property type="match status" value="2"/>
</dbReference>
<evidence type="ECO:0000313" key="8">
    <source>
        <dbReference type="Proteomes" id="UP001519342"/>
    </source>
</evidence>
<organism evidence="7 8">
    <name type="scientific">Sedimentibacter acidaminivorans</name>
    <dbReference type="NCBI Taxonomy" id="913099"/>
    <lineage>
        <taxon>Bacteria</taxon>
        <taxon>Bacillati</taxon>
        <taxon>Bacillota</taxon>
        <taxon>Tissierellia</taxon>
        <taxon>Sedimentibacter</taxon>
    </lineage>
</organism>
<comment type="similarity">
    <text evidence="2">Belongs to the AlaDH/PNT family.</text>
</comment>
<proteinExistence type="inferred from homology"/>
<comment type="caution">
    <text evidence="7">The sequence shown here is derived from an EMBL/GenBank/DDBJ whole genome shotgun (WGS) entry which is preliminary data.</text>
</comment>
<evidence type="ECO:0000256" key="1">
    <source>
        <dbReference type="ARBA" id="ARBA00005206"/>
    </source>
</evidence>
<dbReference type="InterPro" id="IPR036291">
    <property type="entry name" value="NAD(P)-bd_dom_sf"/>
</dbReference>
<dbReference type="SUPFAM" id="SSF52283">
    <property type="entry name" value="Formate/glycerate dehydrogenase catalytic domain-like"/>
    <property type="match status" value="1"/>
</dbReference>
<evidence type="ECO:0000256" key="2">
    <source>
        <dbReference type="ARBA" id="ARBA00005689"/>
    </source>
</evidence>
<evidence type="ECO:0000256" key="4">
    <source>
        <dbReference type="ARBA" id="ARBA00023002"/>
    </source>
</evidence>
<comment type="pathway">
    <text evidence="1">Amino-acid degradation; L-alanine degradation via dehydrogenase pathway; NH(3) and pyruvate from L-alanine: step 1/1.</text>
</comment>
<dbReference type="SMART" id="SM01002">
    <property type="entry name" value="AlaDh_PNT_C"/>
    <property type="match status" value="1"/>
</dbReference>
<gene>
    <name evidence="7" type="ORF">J2Z76_002646</name>
</gene>
<dbReference type="InterPro" id="IPR007698">
    <property type="entry name" value="AlaDH/PNT_NAD(H)-bd"/>
</dbReference>
<dbReference type="SUPFAM" id="SSF51735">
    <property type="entry name" value="NAD(P)-binding Rossmann-fold domains"/>
    <property type="match status" value="1"/>
</dbReference>
<feature type="domain" description="Alanine dehydrogenase/pyridine nucleotide transhydrogenase N-terminal" evidence="6">
    <location>
        <begin position="4"/>
        <end position="136"/>
    </location>
</feature>
<dbReference type="EMBL" id="JAGGKS010000008">
    <property type="protein sequence ID" value="MBP1926776.1"/>
    <property type="molecule type" value="Genomic_DNA"/>
</dbReference>
<dbReference type="Pfam" id="PF05222">
    <property type="entry name" value="AlaDh_PNT_N"/>
    <property type="match status" value="1"/>
</dbReference>
<evidence type="ECO:0000259" key="5">
    <source>
        <dbReference type="SMART" id="SM01002"/>
    </source>
</evidence>
<dbReference type="EC" id="1.4.1.1" evidence="3"/>
<protein>
    <recommendedName>
        <fullName evidence="3">alanine dehydrogenase</fullName>
        <ecNumber evidence="3">1.4.1.1</ecNumber>
    </recommendedName>
</protein>
<name>A0ABS4GGH2_9FIRM</name>
<dbReference type="GO" id="GO:0000286">
    <property type="term" value="F:alanine dehydrogenase activity"/>
    <property type="evidence" value="ECO:0007669"/>
    <property type="project" value="UniProtKB-EC"/>
</dbReference>
<dbReference type="InterPro" id="IPR008141">
    <property type="entry name" value="Ala_DH"/>
</dbReference>
<dbReference type="PANTHER" id="PTHR42795:SF1">
    <property type="entry name" value="ALANINE DEHYDROGENASE"/>
    <property type="match status" value="1"/>
</dbReference>
<accession>A0ABS4GGH2</accession>
<sequence>MIIGVPKEIKNKENRVAAIPATVAEFVNKGHKVYVENNAGLGSGFSDEDYKQAGAIIADCETVYKSAEMIYKVKEIFPQEYKYLRENLILFTYIHSNAHLEQTQALLESKVIGIAYEDVEDKNGRFPLLKPMSELAGKGSFLAALHYGQSVHGGKGILFNRICGVETPTVTIIGCGESGMGAAELAASFGNNVKILDVNKEVMNESKSKLPSNVEFLYSNRTNLLKCLKETDVLINCILWNKTRKDHLVYKEDLKLMKGGAIIIDVACDDNGAIETSHSTSHDDPIYYEEGILHYCVDNIPSAFSRTASISLANATLPYAMEIANKGCEKALIDNKYLLKGLTCYRGKLTLAETAIKHNLELTLYDEIIKDFK</sequence>
<keyword evidence="4 7" id="KW-0560">Oxidoreductase</keyword>
<feature type="domain" description="Alanine dehydrogenase/pyridine nucleotide transhydrogenase NAD(H)-binding" evidence="5">
    <location>
        <begin position="148"/>
        <end position="296"/>
    </location>
</feature>
<keyword evidence="8" id="KW-1185">Reference proteome</keyword>
<dbReference type="CDD" id="cd05305">
    <property type="entry name" value="L-AlaDH"/>
    <property type="match status" value="1"/>
</dbReference>
<dbReference type="InterPro" id="IPR007886">
    <property type="entry name" value="AlaDH/PNT_N"/>
</dbReference>
<dbReference type="RefSeq" id="WP_209512501.1">
    <property type="nucleotide sequence ID" value="NZ_JAGGKS010000008.1"/>
</dbReference>
<dbReference type="SMART" id="SM01003">
    <property type="entry name" value="AlaDh_PNT_N"/>
    <property type="match status" value="1"/>
</dbReference>
<dbReference type="PANTHER" id="PTHR42795">
    <property type="entry name" value="ALANINE DEHYDROGENASE"/>
    <property type="match status" value="1"/>
</dbReference>
<reference evidence="7 8" key="1">
    <citation type="submission" date="2021-03" db="EMBL/GenBank/DDBJ databases">
        <title>Genomic Encyclopedia of Type Strains, Phase IV (KMG-IV): sequencing the most valuable type-strain genomes for metagenomic binning, comparative biology and taxonomic classification.</title>
        <authorList>
            <person name="Goeker M."/>
        </authorList>
    </citation>
    <scope>NUCLEOTIDE SEQUENCE [LARGE SCALE GENOMIC DNA]</scope>
    <source>
        <strain evidence="7 8">DSM 24004</strain>
    </source>
</reference>
<dbReference type="Pfam" id="PF01262">
    <property type="entry name" value="AlaDh_PNT_C"/>
    <property type="match status" value="1"/>
</dbReference>
<evidence type="ECO:0000259" key="6">
    <source>
        <dbReference type="SMART" id="SM01003"/>
    </source>
</evidence>